<comment type="caution">
    <text evidence="1">The sequence shown here is derived from an EMBL/GenBank/DDBJ whole genome shotgun (WGS) entry which is preliminary data.</text>
</comment>
<reference evidence="1 2" key="1">
    <citation type="submission" date="2019-05" db="EMBL/GenBank/DDBJ databases">
        <title>Another draft genome of Portunus trituberculatus and its Hox gene families provides insights of decapod evolution.</title>
        <authorList>
            <person name="Jeong J.-H."/>
            <person name="Song I."/>
            <person name="Kim S."/>
            <person name="Choi T."/>
            <person name="Kim D."/>
            <person name="Ryu S."/>
            <person name="Kim W."/>
        </authorList>
    </citation>
    <scope>NUCLEOTIDE SEQUENCE [LARGE SCALE GENOMIC DNA]</scope>
    <source>
        <tissue evidence="1">Muscle</tissue>
    </source>
</reference>
<evidence type="ECO:0000313" key="1">
    <source>
        <dbReference type="EMBL" id="MPC63347.1"/>
    </source>
</evidence>
<sequence>MAVAVVVVVVFRRIRSVEDSGCFLLDYTSDQVKVKGLVECRVSVNASNTVKFPPTLYLVHLMTGRL</sequence>
<evidence type="ECO:0000313" key="2">
    <source>
        <dbReference type="Proteomes" id="UP000324222"/>
    </source>
</evidence>
<accession>A0A5B7H1X0</accession>
<gene>
    <name evidence="1" type="ORF">E2C01_057445</name>
</gene>
<dbReference type="EMBL" id="VSRR010020690">
    <property type="protein sequence ID" value="MPC63347.1"/>
    <property type="molecule type" value="Genomic_DNA"/>
</dbReference>
<dbReference type="Proteomes" id="UP000324222">
    <property type="component" value="Unassembled WGS sequence"/>
</dbReference>
<organism evidence="1 2">
    <name type="scientific">Portunus trituberculatus</name>
    <name type="common">Swimming crab</name>
    <name type="synonym">Neptunus trituberculatus</name>
    <dbReference type="NCBI Taxonomy" id="210409"/>
    <lineage>
        <taxon>Eukaryota</taxon>
        <taxon>Metazoa</taxon>
        <taxon>Ecdysozoa</taxon>
        <taxon>Arthropoda</taxon>
        <taxon>Crustacea</taxon>
        <taxon>Multicrustacea</taxon>
        <taxon>Malacostraca</taxon>
        <taxon>Eumalacostraca</taxon>
        <taxon>Eucarida</taxon>
        <taxon>Decapoda</taxon>
        <taxon>Pleocyemata</taxon>
        <taxon>Brachyura</taxon>
        <taxon>Eubrachyura</taxon>
        <taxon>Portunoidea</taxon>
        <taxon>Portunidae</taxon>
        <taxon>Portuninae</taxon>
        <taxon>Portunus</taxon>
    </lineage>
</organism>
<keyword evidence="2" id="KW-1185">Reference proteome</keyword>
<protein>
    <submittedName>
        <fullName evidence="1">Uncharacterized protein</fullName>
    </submittedName>
</protein>
<name>A0A5B7H1X0_PORTR</name>
<proteinExistence type="predicted"/>
<dbReference type="AlphaFoldDB" id="A0A5B7H1X0"/>